<gene>
    <name evidence="10" type="ORF">OSB1V03_LOCUS4196</name>
</gene>
<dbReference type="PROSITE" id="PS50097">
    <property type="entry name" value="BTB"/>
    <property type="match status" value="3"/>
</dbReference>
<evidence type="ECO:0000259" key="9">
    <source>
        <dbReference type="PROSITE" id="PS50097"/>
    </source>
</evidence>
<comment type="subcellular location">
    <subcellularLocation>
        <location evidence="1">Target cell membrane</location>
    </subcellularLocation>
</comment>
<evidence type="ECO:0000256" key="1">
    <source>
        <dbReference type="ARBA" id="ARBA00004175"/>
    </source>
</evidence>
<keyword evidence="5" id="KW-0638">Presynaptic neurotoxin</keyword>
<feature type="repeat" description="ANK" evidence="8">
    <location>
        <begin position="25"/>
        <end position="57"/>
    </location>
</feature>
<dbReference type="Pfam" id="PF00651">
    <property type="entry name" value="BTB"/>
    <property type="match status" value="3"/>
</dbReference>
<evidence type="ECO:0000313" key="10">
    <source>
        <dbReference type="EMBL" id="CAD7623745.1"/>
    </source>
</evidence>
<keyword evidence="4" id="KW-0677">Repeat</keyword>
<evidence type="ECO:0000256" key="2">
    <source>
        <dbReference type="ARBA" id="ARBA00022483"/>
    </source>
</evidence>
<dbReference type="InterPro" id="IPR011333">
    <property type="entry name" value="SKP1/BTB/POZ_sf"/>
</dbReference>
<dbReference type="Pfam" id="PF13857">
    <property type="entry name" value="Ank_5"/>
    <property type="match status" value="1"/>
</dbReference>
<dbReference type="AlphaFoldDB" id="A0A7R9KI89"/>
<dbReference type="PROSITE" id="PS50297">
    <property type="entry name" value="ANK_REP_REGION"/>
    <property type="match status" value="2"/>
</dbReference>
<evidence type="ECO:0000256" key="6">
    <source>
        <dbReference type="ARBA" id="ARBA00023043"/>
    </source>
</evidence>
<keyword evidence="3" id="KW-1052">Target cell membrane</keyword>
<feature type="domain" description="BTB" evidence="9">
    <location>
        <begin position="106"/>
        <end position="174"/>
    </location>
</feature>
<dbReference type="InterPro" id="IPR002110">
    <property type="entry name" value="Ankyrin_rpt"/>
</dbReference>
<evidence type="ECO:0000256" key="7">
    <source>
        <dbReference type="ARBA" id="ARBA00023298"/>
    </source>
</evidence>
<keyword evidence="2" id="KW-0268">Exocytosis</keyword>
<name>A0A7R9KI89_9ACAR</name>
<dbReference type="Proteomes" id="UP000759131">
    <property type="component" value="Unassembled WGS sequence"/>
</dbReference>
<dbReference type="Gene3D" id="3.30.710.10">
    <property type="entry name" value="Potassium Channel Kv1.1, Chain A"/>
    <property type="match status" value="2"/>
</dbReference>
<dbReference type="Gene3D" id="1.25.40.420">
    <property type="match status" value="1"/>
</dbReference>
<keyword evidence="11" id="KW-1185">Reference proteome</keyword>
<evidence type="ECO:0000256" key="4">
    <source>
        <dbReference type="ARBA" id="ARBA00022737"/>
    </source>
</evidence>
<dbReference type="GO" id="GO:0005737">
    <property type="term" value="C:cytoplasm"/>
    <property type="evidence" value="ECO:0007669"/>
    <property type="project" value="TreeGrafter"/>
</dbReference>
<dbReference type="EMBL" id="CAJPIZ010001861">
    <property type="protein sequence ID" value="CAG2104175.1"/>
    <property type="molecule type" value="Genomic_DNA"/>
</dbReference>
<dbReference type="GO" id="GO:0000151">
    <property type="term" value="C:ubiquitin ligase complex"/>
    <property type="evidence" value="ECO:0007669"/>
    <property type="project" value="TreeGrafter"/>
</dbReference>
<organism evidence="10">
    <name type="scientific">Medioppia subpectinata</name>
    <dbReference type="NCBI Taxonomy" id="1979941"/>
    <lineage>
        <taxon>Eukaryota</taxon>
        <taxon>Metazoa</taxon>
        <taxon>Ecdysozoa</taxon>
        <taxon>Arthropoda</taxon>
        <taxon>Chelicerata</taxon>
        <taxon>Arachnida</taxon>
        <taxon>Acari</taxon>
        <taxon>Acariformes</taxon>
        <taxon>Sarcoptiformes</taxon>
        <taxon>Oribatida</taxon>
        <taxon>Brachypylina</taxon>
        <taxon>Oppioidea</taxon>
        <taxon>Oppiidae</taxon>
        <taxon>Medioppia</taxon>
    </lineage>
</organism>
<dbReference type="PANTHER" id="PTHR46231">
    <property type="entry name" value="ANKYRIN REPEAT AND BTB/POZ DOMAIN-CONTAINING PROTEIN 1"/>
    <property type="match status" value="1"/>
</dbReference>
<dbReference type="PROSITE" id="PS50088">
    <property type="entry name" value="ANK_REPEAT"/>
    <property type="match status" value="2"/>
</dbReference>
<keyword evidence="5" id="KW-0800">Toxin</keyword>
<sequence length="619" mass="72101">MLRDLNRVKQLVDQKDVELNVRDRWDSTPLYYACLCGHINIVRYLLKSGARCEANTFDGERCVYGSLTPEIRNILVKDYVVITSKIIQRNYYDEFLRKCIGNGDYFDVIFSVHNQIFKVHRSVLSVSCDYFNDMFANKWKNRKIILVELNVNCKTGDLNRVKQLVDQKDVELNVRDRWDSTPLYYACLCGHINIVRYLLKSGARCEANTFDGERCVYGSLTPEIRNILVKDYVVITSKIIQRNYYDEFLRKCVGNGDYFDVIFSVHNQIFKVHRSVLSVSCDYFNDMFANKWKNRKIISINNSKVNPMAFKLLLVYIYTGRLEVGLNLIEDIKLVVKQCKLYRLLNKSMILSNELNRSCTKPGTNVNTIQVDSETHSLDFNMLYLKCIPNEFHFWIDGSELPFLSRYYSSHHFFDIYFKVEDKLFKCHKAFFCGRSDYFKALLNDHFFEAQNQINGIQVFELHDISLNTFTAIVSYIYQDCVQLNDSETAFEVMVMSDLYLLPGLKKQCANYIGQHLTASNIISVLLTSRLMQLTKLEGICTEFMAQNLEKIIESKEFTQLIIADAKEVKERQETDSIDIIDDIRYHITSNVQTFSAMSEANDRLQMIDNLLETLGLDA</sequence>
<dbReference type="Gene3D" id="1.25.40.20">
    <property type="entry name" value="Ankyrin repeat-containing domain"/>
    <property type="match status" value="2"/>
</dbReference>
<dbReference type="InterPro" id="IPR000210">
    <property type="entry name" value="BTB/POZ_dom"/>
</dbReference>
<proteinExistence type="predicted"/>
<keyword evidence="7" id="KW-1053">Target membrane</keyword>
<keyword evidence="5" id="KW-0528">Neurotoxin</keyword>
<dbReference type="SUPFAM" id="SSF48403">
    <property type="entry name" value="Ankyrin repeat"/>
    <property type="match status" value="1"/>
</dbReference>
<keyword evidence="7" id="KW-0472">Membrane</keyword>
<dbReference type="InterPro" id="IPR044515">
    <property type="entry name" value="ABTB1"/>
</dbReference>
<accession>A0A7R9KI89</accession>
<evidence type="ECO:0000256" key="5">
    <source>
        <dbReference type="ARBA" id="ARBA00023028"/>
    </source>
</evidence>
<dbReference type="EMBL" id="OC856436">
    <property type="protein sequence ID" value="CAD7623745.1"/>
    <property type="molecule type" value="Genomic_DNA"/>
</dbReference>
<feature type="domain" description="BTB" evidence="9">
    <location>
        <begin position="259"/>
        <end position="326"/>
    </location>
</feature>
<evidence type="ECO:0000256" key="8">
    <source>
        <dbReference type="PROSITE-ProRule" id="PRU00023"/>
    </source>
</evidence>
<dbReference type="CDD" id="cd18296">
    <property type="entry name" value="BTB2_POZ_ABTB1_BPOZ1"/>
    <property type="match status" value="1"/>
</dbReference>
<dbReference type="GO" id="GO:0006887">
    <property type="term" value="P:exocytosis"/>
    <property type="evidence" value="ECO:0007669"/>
    <property type="project" value="UniProtKB-KW"/>
</dbReference>
<dbReference type="Pfam" id="PF12796">
    <property type="entry name" value="Ank_2"/>
    <property type="match status" value="1"/>
</dbReference>
<dbReference type="SMART" id="SM00248">
    <property type="entry name" value="ANK"/>
    <property type="match status" value="2"/>
</dbReference>
<dbReference type="InterPro" id="IPR036770">
    <property type="entry name" value="Ankyrin_rpt-contain_sf"/>
</dbReference>
<feature type="domain" description="BTB" evidence="9">
    <location>
        <begin position="414"/>
        <end position="486"/>
    </location>
</feature>
<protein>
    <recommendedName>
        <fullName evidence="9">BTB domain-containing protein</fullName>
    </recommendedName>
</protein>
<dbReference type="GO" id="GO:0044218">
    <property type="term" value="C:other organism cell membrane"/>
    <property type="evidence" value="ECO:0007669"/>
    <property type="project" value="UniProtKB-KW"/>
</dbReference>
<evidence type="ECO:0000313" key="11">
    <source>
        <dbReference type="Proteomes" id="UP000759131"/>
    </source>
</evidence>
<dbReference type="SUPFAM" id="SSF54695">
    <property type="entry name" value="POZ domain"/>
    <property type="match status" value="3"/>
</dbReference>
<dbReference type="OrthoDB" id="6476088at2759"/>
<feature type="repeat" description="ANK" evidence="8">
    <location>
        <begin position="178"/>
        <end position="210"/>
    </location>
</feature>
<dbReference type="SMART" id="SM00225">
    <property type="entry name" value="BTB"/>
    <property type="match status" value="3"/>
</dbReference>
<evidence type="ECO:0000256" key="3">
    <source>
        <dbReference type="ARBA" id="ARBA00022537"/>
    </source>
</evidence>
<reference evidence="10" key="1">
    <citation type="submission" date="2020-11" db="EMBL/GenBank/DDBJ databases">
        <authorList>
            <person name="Tran Van P."/>
        </authorList>
    </citation>
    <scope>NUCLEOTIDE SEQUENCE</scope>
</reference>
<keyword evidence="6 8" id="KW-0040">ANK repeat</keyword>
<dbReference type="PANTHER" id="PTHR46231:SF1">
    <property type="entry name" value="ANKYRIN REPEAT AND BTB_POZ DOMAIN-CONTAINING PROTEIN 1"/>
    <property type="match status" value="1"/>
</dbReference>
<dbReference type="GO" id="GO:0044231">
    <property type="term" value="C:host cell presynaptic membrane"/>
    <property type="evidence" value="ECO:0007669"/>
    <property type="project" value="UniProtKB-KW"/>
</dbReference>